<dbReference type="InterPro" id="IPR008462">
    <property type="entry name" value="CsbD"/>
</dbReference>
<feature type="domain" description="CsbD-like" evidence="3">
    <location>
        <begin position="4"/>
        <end position="52"/>
    </location>
</feature>
<proteinExistence type="inferred from homology"/>
<comment type="caution">
    <text evidence="4">The sequence shown here is derived from an EMBL/GenBank/DDBJ whole genome shotgun (WGS) entry which is preliminary data.</text>
</comment>
<dbReference type="Pfam" id="PF05532">
    <property type="entry name" value="CsbD"/>
    <property type="match status" value="1"/>
</dbReference>
<sequence length="60" mass="6696">MTNEGKFEQLKGNVQETVGNATGNRELEQEGKESKISGKVKEVSENVQDKVNEALDKFKK</sequence>
<name>A0A855GHU6_9STAP</name>
<dbReference type="RefSeq" id="WP_041635778.1">
    <property type="nucleotide sequence ID" value="NZ_CP073801.1"/>
</dbReference>
<dbReference type="InterPro" id="IPR036629">
    <property type="entry name" value="YjbJ_sf"/>
</dbReference>
<gene>
    <name evidence="4" type="ORF">CW686_10405</name>
</gene>
<organism evidence="4 5">
    <name type="scientific">Macrococcoides caseolyticum</name>
    <dbReference type="NCBI Taxonomy" id="69966"/>
    <lineage>
        <taxon>Bacteria</taxon>
        <taxon>Bacillati</taxon>
        <taxon>Bacillota</taxon>
        <taxon>Bacilli</taxon>
        <taxon>Bacillales</taxon>
        <taxon>Staphylococcaceae</taxon>
        <taxon>Macrococcoides</taxon>
    </lineage>
</organism>
<feature type="compositionally biased region" description="Basic and acidic residues" evidence="2">
    <location>
        <begin position="25"/>
        <end position="39"/>
    </location>
</feature>
<dbReference type="EMBL" id="PIXC01000027">
    <property type="protein sequence ID" value="PKE25414.1"/>
    <property type="molecule type" value="Genomic_DNA"/>
</dbReference>
<evidence type="ECO:0000313" key="4">
    <source>
        <dbReference type="EMBL" id="PKE25414.1"/>
    </source>
</evidence>
<dbReference type="AlphaFoldDB" id="A0A855GHU6"/>
<evidence type="ECO:0000256" key="1">
    <source>
        <dbReference type="ARBA" id="ARBA00009129"/>
    </source>
</evidence>
<dbReference type="Proteomes" id="UP000233482">
    <property type="component" value="Unassembled WGS sequence"/>
</dbReference>
<dbReference type="SUPFAM" id="SSF69047">
    <property type="entry name" value="Hypothetical protein YjbJ"/>
    <property type="match status" value="1"/>
</dbReference>
<feature type="compositionally biased region" description="Polar residues" evidence="2">
    <location>
        <begin position="12"/>
        <end position="23"/>
    </location>
</feature>
<protein>
    <submittedName>
        <fullName evidence="4">CsbD family protein</fullName>
    </submittedName>
</protein>
<accession>A0A855GHU6</accession>
<feature type="region of interest" description="Disordered" evidence="2">
    <location>
        <begin position="1"/>
        <end position="39"/>
    </location>
</feature>
<dbReference type="Gene3D" id="1.10.1470.10">
    <property type="entry name" value="YjbJ"/>
    <property type="match status" value="1"/>
</dbReference>
<evidence type="ECO:0000259" key="3">
    <source>
        <dbReference type="Pfam" id="PF05532"/>
    </source>
</evidence>
<evidence type="ECO:0000313" key="5">
    <source>
        <dbReference type="Proteomes" id="UP000233482"/>
    </source>
</evidence>
<comment type="similarity">
    <text evidence="1">Belongs to the UPF0337 (CsbD) family.</text>
</comment>
<reference evidence="4 5" key="1">
    <citation type="submission" date="2017-12" db="EMBL/GenBank/DDBJ databases">
        <title>Genomics of Macrococcus caseolyticus.</title>
        <authorList>
            <person name="MacFadyen A.C."/>
            <person name="Paterson G.K."/>
        </authorList>
    </citation>
    <scope>NUCLEOTIDE SEQUENCE [LARGE SCALE GENOMIC DNA]</scope>
    <source>
        <strain evidence="4 5">5788_EF188</strain>
    </source>
</reference>
<evidence type="ECO:0000256" key="2">
    <source>
        <dbReference type="SAM" id="MobiDB-lite"/>
    </source>
</evidence>